<evidence type="ECO:0000313" key="7">
    <source>
        <dbReference type="EMBL" id="PIO31122.1"/>
    </source>
</evidence>
<accession>A0A2G9RTB4</accession>
<evidence type="ECO:0000256" key="5">
    <source>
        <dbReference type="PROSITE-ProRule" id="PRU00283"/>
    </source>
</evidence>
<sequence length="198" mass="21645">TTGENTRGVRGIGEDPQYLALIGARDLLYRGGVLCYRCVELTARVYEPSRNNGEDVGRVSGVATPLQGFVLRNNALNCKGGLSVDRAADRIMEEIPVKVAVRIRPLLSKEILHNHQVCVRVVPNTQQILIGKDRVFTFDYVFGKASFQDDVYSNCIKPLLVSLIEGYNATVFAYGQTGSGKTYTIGGGHVGMLKDYAS</sequence>
<name>A0A2G9RTB4_AQUCT</name>
<dbReference type="Gene3D" id="3.40.850.10">
    <property type="entry name" value="Kinesin motor domain"/>
    <property type="match status" value="1"/>
</dbReference>
<dbReference type="GO" id="GO:0051231">
    <property type="term" value="P:spindle elongation"/>
    <property type="evidence" value="ECO:0007669"/>
    <property type="project" value="TreeGrafter"/>
</dbReference>
<dbReference type="OrthoDB" id="3176171at2759"/>
<protein>
    <recommendedName>
        <fullName evidence="6">Kinesin motor domain-containing protein</fullName>
    </recommendedName>
</protein>
<keyword evidence="3 5" id="KW-0067">ATP-binding</keyword>
<dbReference type="SMART" id="SM00129">
    <property type="entry name" value="KISc"/>
    <property type="match status" value="1"/>
</dbReference>
<dbReference type="PANTHER" id="PTHR47969">
    <property type="entry name" value="CHROMOSOME-ASSOCIATED KINESIN KIF4A-RELATED"/>
    <property type="match status" value="1"/>
</dbReference>
<comment type="subcellular location">
    <subcellularLocation>
        <location evidence="1">Cytoplasm</location>
        <location evidence="1">Cytoskeleton</location>
    </subcellularLocation>
</comment>
<dbReference type="GO" id="GO:0003777">
    <property type="term" value="F:microtubule motor activity"/>
    <property type="evidence" value="ECO:0007669"/>
    <property type="project" value="InterPro"/>
</dbReference>
<keyword evidence="4" id="KW-0206">Cytoskeleton</keyword>
<feature type="binding site" evidence="5">
    <location>
        <begin position="175"/>
        <end position="182"/>
    </location>
    <ligand>
        <name>ATP</name>
        <dbReference type="ChEBI" id="CHEBI:30616"/>
    </ligand>
</feature>
<evidence type="ECO:0000256" key="2">
    <source>
        <dbReference type="ARBA" id="ARBA00022741"/>
    </source>
</evidence>
<dbReference type="InterPro" id="IPR036961">
    <property type="entry name" value="Kinesin_motor_dom_sf"/>
</dbReference>
<reference evidence="8" key="1">
    <citation type="journal article" date="2017" name="Nat. Commun.">
        <title>The North American bullfrog draft genome provides insight into hormonal regulation of long noncoding RNA.</title>
        <authorList>
            <person name="Hammond S.A."/>
            <person name="Warren R.L."/>
            <person name="Vandervalk B.P."/>
            <person name="Kucuk E."/>
            <person name="Khan H."/>
            <person name="Gibb E.A."/>
            <person name="Pandoh P."/>
            <person name="Kirk H."/>
            <person name="Zhao Y."/>
            <person name="Jones M."/>
            <person name="Mungall A.J."/>
            <person name="Coope R."/>
            <person name="Pleasance S."/>
            <person name="Moore R.A."/>
            <person name="Holt R.A."/>
            <person name="Round J.M."/>
            <person name="Ohora S."/>
            <person name="Walle B.V."/>
            <person name="Veldhoen N."/>
            <person name="Helbing C.C."/>
            <person name="Birol I."/>
        </authorList>
    </citation>
    <scope>NUCLEOTIDE SEQUENCE [LARGE SCALE GENOMIC DNA]</scope>
</reference>
<comment type="similarity">
    <text evidence="5">Belongs to the TRAFAC class myosin-kinesin ATPase superfamily. Kinesin family.</text>
</comment>
<keyword evidence="5" id="KW-0505">Motor protein</keyword>
<dbReference type="EMBL" id="KV931741">
    <property type="protein sequence ID" value="PIO31122.1"/>
    <property type="molecule type" value="Genomic_DNA"/>
</dbReference>
<feature type="domain" description="Kinesin motor" evidence="6">
    <location>
        <begin position="96"/>
        <end position="198"/>
    </location>
</feature>
<dbReference type="GO" id="GO:0005524">
    <property type="term" value="F:ATP binding"/>
    <property type="evidence" value="ECO:0007669"/>
    <property type="project" value="UniProtKB-UniRule"/>
</dbReference>
<dbReference type="AlphaFoldDB" id="A0A2G9RTB4"/>
<evidence type="ECO:0000259" key="6">
    <source>
        <dbReference type="PROSITE" id="PS50067"/>
    </source>
</evidence>
<keyword evidence="2 5" id="KW-0547">Nucleotide-binding</keyword>
<dbReference type="GO" id="GO:0007018">
    <property type="term" value="P:microtubule-based movement"/>
    <property type="evidence" value="ECO:0007669"/>
    <property type="project" value="InterPro"/>
</dbReference>
<dbReference type="GO" id="GO:0008017">
    <property type="term" value="F:microtubule binding"/>
    <property type="evidence" value="ECO:0007669"/>
    <property type="project" value="InterPro"/>
</dbReference>
<proteinExistence type="inferred from homology"/>
<dbReference type="Proteomes" id="UP000228934">
    <property type="component" value="Unassembled WGS sequence"/>
</dbReference>
<keyword evidence="8" id="KW-1185">Reference proteome</keyword>
<dbReference type="SUPFAM" id="SSF52540">
    <property type="entry name" value="P-loop containing nucleoside triphosphate hydrolases"/>
    <property type="match status" value="1"/>
</dbReference>
<evidence type="ECO:0000256" key="4">
    <source>
        <dbReference type="ARBA" id="ARBA00023212"/>
    </source>
</evidence>
<keyword evidence="4" id="KW-0963">Cytoplasm</keyword>
<dbReference type="PANTHER" id="PTHR47969:SF30">
    <property type="entry name" value="KINESIN FAMILY MEMBER 27"/>
    <property type="match status" value="1"/>
</dbReference>
<dbReference type="GO" id="GO:0007052">
    <property type="term" value="P:mitotic spindle organization"/>
    <property type="evidence" value="ECO:0007669"/>
    <property type="project" value="TreeGrafter"/>
</dbReference>
<dbReference type="GO" id="GO:0005875">
    <property type="term" value="C:microtubule associated complex"/>
    <property type="evidence" value="ECO:0007669"/>
    <property type="project" value="TreeGrafter"/>
</dbReference>
<feature type="non-terminal residue" evidence="7">
    <location>
        <position position="1"/>
    </location>
</feature>
<dbReference type="InterPro" id="IPR001752">
    <property type="entry name" value="Kinesin_motor_dom"/>
</dbReference>
<dbReference type="InterPro" id="IPR027640">
    <property type="entry name" value="Kinesin-like_fam"/>
</dbReference>
<dbReference type="PROSITE" id="PS50067">
    <property type="entry name" value="KINESIN_MOTOR_2"/>
    <property type="match status" value="1"/>
</dbReference>
<organism evidence="7 8">
    <name type="scientific">Aquarana catesbeiana</name>
    <name type="common">American bullfrog</name>
    <name type="synonym">Rana catesbeiana</name>
    <dbReference type="NCBI Taxonomy" id="8400"/>
    <lineage>
        <taxon>Eukaryota</taxon>
        <taxon>Metazoa</taxon>
        <taxon>Chordata</taxon>
        <taxon>Craniata</taxon>
        <taxon>Vertebrata</taxon>
        <taxon>Euteleostomi</taxon>
        <taxon>Amphibia</taxon>
        <taxon>Batrachia</taxon>
        <taxon>Anura</taxon>
        <taxon>Neobatrachia</taxon>
        <taxon>Ranoidea</taxon>
        <taxon>Ranidae</taxon>
        <taxon>Aquarana</taxon>
    </lineage>
</organism>
<evidence type="ECO:0000256" key="1">
    <source>
        <dbReference type="ARBA" id="ARBA00004245"/>
    </source>
</evidence>
<dbReference type="Pfam" id="PF00225">
    <property type="entry name" value="Kinesin"/>
    <property type="match status" value="1"/>
</dbReference>
<dbReference type="InterPro" id="IPR027417">
    <property type="entry name" value="P-loop_NTPase"/>
</dbReference>
<evidence type="ECO:0000256" key="3">
    <source>
        <dbReference type="ARBA" id="ARBA00022840"/>
    </source>
</evidence>
<gene>
    <name evidence="7" type="ORF">AB205_0136600</name>
</gene>
<evidence type="ECO:0000313" key="8">
    <source>
        <dbReference type="Proteomes" id="UP000228934"/>
    </source>
</evidence>